<dbReference type="AlphaFoldDB" id="A0A5J4W285"/>
<feature type="compositionally biased region" description="Basic and acidic residues" evidence="1">
    <location>
        <begin position="174"/>
        <end position="187"/>
    </location>
</feature>
<accession>A0A5J4W285</accession>
<feature type="region of interest" description="Disordered" evidence="1">
    <location>
        <begin position="166"/>
        <end position="219"/>
    </location>
</feature>
<sequence>MLITPIPAYPQHQTLRMPLLPYTSERNQQQRQSQRSISSLHKRANESEDDDFLDEIIPGMNMPHLPTHMNDIETEQRTCQNRGYELVRDPNVIKHKNSKWHSMLATQKPFTFRDWRKYRSDAGFSLEQINISHYLLKKNKSQSSREKSKRNESIKIYEREKQYAIDNGKGLKRPRIDEQLFEAEAKKKQNSSGSSISSSSSSSQEIQEDWTEKGNTVVP</sequence>
<proteinExistence type="predicted"/>
<feature type="compositionally biased region" description="Low complexity" evidence="1">
    <location>
        <begin position="191"/>
        <end position="203"/>
    </location>
</feature>
<protein>
    <submittedName>
        <fullName evidence="2">Uncharacterized protein</fullName>
    </submittedName>
</protein>
<organism evidence="2 3">
    <name type="scientific">Streblomastix strix</name>
    <dbReference type="NCBI Taxonomy" id="222440"/>
    <lineage>
        <taxon>Eukaryota</taxon>
        <taxon>Metamonada</taxon>
        <taxon>Preaxostyla</taxon>
        <taxon>Oxymonadida</taxon>
        <taxon>Streblomastigidae</taxon>
        <taxon>Streblomastix</taxon>
    </lineage>
</organism>
<comment type="caution">
    <text evidence="2">The sequence shown here is derived from an EMBL/GenBank/DDBJ whole genome shotgun (WGS) entry which is preliminary data.</text>
</comment>
<evidence type="ECO:0000313" key="2">
    <source>
        <dbReference type="EMBL" id="KAA6389017.1"/>
    </source>
</evidence>
<evidence type="ECO:0000313" key="3">
    <source>
        <dbReference type="Proteomes" id="UP000324800"/>
    </source>
</evidence>
<gene>
    <name evidence="2" type="ORF">EZS28_015455</name>
</gene>
<dbReference type="EMBL" id="SNRW01003746">
    <property type="protein sequence ID" value="KAA6389017.1"/>
    <property type="molecule type" value="Genomic_DNA"/>
</dbReference>
<feature type="compositionally biased region" description="Low complexity" evidence="1">
    <location>
        <begin position="24"/>
        <end position="39"/>
    </location>
</feature>
<feature type="region of interest" description="Disordered" evidence="1">
    <location>
        <begin position="24"/>
        <end position="49"/>
    </location>
</feature>
<reference evidence="2 3" key="1">
    <citation type="submission" date="2019-03" db="EMBL/GenBank/DDBJ databases">
        <title>Single cell metagenomics reveals metabolic interactions within the superorganism composed of flagellate Streblomastix strix and complex community of Bacteroidetes bacteria on its surface.</title>
        <authorList>
            <person name="Treitli S.C."/>
            <person name="Kolisko M."/>
            <person name="Husnik F."/>
            <person name="Keeling P."/>
            <person name="Hampl V."/>
        </authorList>
    </citation>
    <scope>NUCLEOTIDE SEQUENCE [LARGE SCALE GENOMIC DNA]</scope>
    <source>
        <strain evidence="2">ST1C</strain>
    </source>
</reference>
<name>A0A5J4W285_9EUKA</name>
<evidence type="ECO:0000256" key="1">
    <source>
        <dbReference type="SAM" id="MobiDB-lite"/>
    </source>
</evidence>
<dbReference type="Proteomes" id="UP000324800">
    <property type="component" value="Unassembled WGS sequence"/>
</dbReference>